<proteinExistence type="predicted"/>
<keyword evidence="2" id="KW-1185">Reference proteome</keyword>
<dbReference type="AlphaFoldDB" id="A0AAW6RIT1"/>
<organism evidence="1 2">
    <name type="scientific">Ottowia cancrivicina</name>
    <dbReference type="NCBI Taxonomy" id="3040346"/>
    <lineage>
        <taxon>Bacteria</taxon>
        <taxon>Pseudomonadati</taxon>
        <taxon>Pseudomonadota</taxon>
        <taxon>Betaproteobacteria</taxon>
        <taxon>Burkholderiales</taxon>
        <taxon>Comamonadaceae</taxon>
        <taxon>Ottowia</taxon>
    </lineage>
</organism>
<dbReference type="Proteomes" id="UP001237156">
    <property type="component" value="Unassembled WGS sequence"/>
</dbReference>
<evidence type="ECO:0000313" key="2">
    <source>
        <dbReference type="Proteomes" id="UP001237156"/>
    </source>
</evidence>
<protein>
    <submittedName>
        <fullName evidence="1">Uncharacterized protein</fullName>
    </submittedName>
</protein>
<dbReference type="RefSeq" id="WP_279523640.1">
    <property type="nucleotide sequence ID" value="NZ_JARVII010000003.1"/>
</dbReference>
<name>A0AAW6RIT1_9BURK</name>
<comment type="caution">
    <text evidence="1">The sequence shown here is derived from an EMBL/GenBank/DDBJ whole genome shotgun (WGS) entry which is preliminary data.</text>
</comment>
<dbReference type="EMBL" id="JARVII010000003">
    <property type="protein sequence ID" value="MDG9698572.1"/>
    <property type="molecule type" value="Genomic_DNA"/>
</dbReference>
<accession>A0AAW6RIT1</accession>
<gene>
    <name evidence="1" type="ORF">QB898_02350</name>
</gene>
<evidence type="ECO:0000313" key="1">
    <source>
        <dbReference type="EMBL" id="MDG9698572.1"/>
    </source>
</evidence>
<reference evidence="1 2" key="1">
    <citation type="submission" date="2023-04" db="EMBL/GenBank/DDBJ databases">
        <title>Ottowia paracancer sp. nov., isolated from human stomach.</title>
        <authorList>
            <person name="Song Y."/>
        </authorList>
    </citation>
    <scope>NUCLEOTIDE SEQUENCE [LARGE SCALE GENOMIC DNA]</scope>
    <source>
        <strain evidence="1 2">10c7w1</strain>
    </source>
</reference>
<sequence>MEYESTILLCPSPLPPIRRIHIEGSHGRGKELREPDCSTFKPDIATVRRYFSKARLISERDWMHEIVWVSCRAHGSLVLEDGRKAYWGISAARSANVIIEGEPKQKIYLYYPECDFSPFWQ</sequence>